<name>A0A918X8S7_9ACTN</name>
<keyword evidence="3" id="KW-1185">Reference proteome</keyword>
<dbReference type="GO" id="GO:0047372">
    <property type="term" value="F:monoacylglycerol lipase activity"/>
    <property type="evidence" value="ECO:0007669"/>
    <property type="project" value="TreeGrafter"/>
</dbReference>
<dbReference type="SUPFAM" id="SSF53474">
    <property type="entry name" value="alpha/beta-Hydrolases"/>
    <property type="match status" value="1"/>
</dbReference>
<keyword evidence="2" id="KW-0378">Hydrolase</keyword>
<dbReference type="GO" id="GO:0046464">
    <property type="term" value="P:acylglycerol catabolic process"/>
    <property type="evidence" value="ECO:0007669"/>
    <property type="project" value="TreeGrafter"/>
</dbReference>
<protein>
    <submittedName>
        <fullName evidence="2">Alpha/beta hydrolase</fullName>
    </submittedName>
</protein>
<dbReference type="PANTHER" id="PTHR43798">
    <property type="entry name" value="MONOACYLGLYCEROL LIPASE"/>
    <property type="match status" value="1"/>
</dbReference>
<dbReference type="RefSeq" id="WP_193517438.1">
    <property type="nucleotide sequence ID" value="NZ_BMXL01000003.1"/>
</dbReference>
<feature type="domain" description="AB hydrolase-1" evidence="1">
    <location>
        <begin position="44"/>
        <end position="286"/>
    </location>
</feature>
<dbReference type="PANTHER" id="PTHR43798:SF5">
    <property type="entry name" value="MONOACYLGLYCEROL LIPASE ABHD6"/>
    <property type="match status" value="1"/>
</dbReference>
<dbReference type="Proteomes" id="UP000654947">
    <property type="component" value="Unassembled WGS sequence"/>
</dbReference>
<evidence type="ECO:0000313" key="3">
    <source>
        <dbReference type="Proteomes" id="UP000654947"/>
    </source>
</evidence>
<dbReference type="Gene3D" id="3.40.50.1820">
    <property type="entry name" value="alpha/beta hydrolase"/>
    <property type="match status" value="1"/>
</dbReference>
<dbReference type="AlphaFoldDB" id="A0A918X8S7"/>
<dbReference type="GO" id="GO:0016020">
    <property type="term" value="C:membrane"/>
    <property type="evidence" value="ECO:0007669"/>
    <property type="project" value="TreeGrafter"/>
</dbReference>
<dbReference type="Pfam" id="PF12697">
    <property type="entry name" value="Abhydrolase_6"/>
    <property type="match status" value="1"/>
</dbReference>
<evidence type="ECO:0000313" key="2">
    <source>
        <dbReference type="EMBL" id="GHD18598.1"/>
    </source>
</evidence>
<reference evidence="2 3" key="1">
    <citation type="journal article" date="2014" name="Int. J. Syst. Evol. Microbiol.">
        <title>Complete genome sequence of Corynebacterium casei LMG S-19264T (=DSM 44701T), isolated from a smear-ripened cheese.</title>
        <authorList>
            <consortium name="US DOE Joint Genome Institute (JGI-PGF)"/>
            <person name="Walter F."/>
            <person name="Albersmeier A."/>
            <person name="Kalinowski J."/>
            <person name="Ruckert C."/>
        </authorList>
    </citation>
    <scope>NUCLEOTIDE SEQUENCE [LARGE SCALE GENOMIC DNA]</scope>
    <source>
        <strain evidence="2 3">KCTC 19473</strain>
    </source>
</reference>
<evidence type="ECO:0000259" key="1">
    <source>
        <dbReference type="Pfam" id="PF12697"/>
    </source>
</evidence>
<accession>A0A918X8S7</accession>
<dbReference type="InterPro" id="IPR029058">
    <property type="entry name" value="AB_hydrolase_fold"/>
</dbReference>
<sequence>MSTPQFLTLPPGVFPVELPLSHGPVAALRATPPSGSNPELCPAVLVHGYTGSKEDFIALLQSLAQVGREVVTIDLPGTYRSPGFETFAPTPGTPLPDYRLPSLGMVVAEVCDTVGAGRPTHLVGHSMGGLIARETVLTHSTELASLTLLCSGPGALGGQGAARVRMLVAALSAADPTPGRLRGLWEEHMADGLETRVPDAQVRAFLRDRLLSSSPEGLLRTAEDLLSATNRTGELADADVPTMVLYGENDDAWSPAEQAEMADRLGARRVVVPAAGHSPNVEAPETTSTALTSFWNDCESVGQR</sequence>
<dbReference type="InterPro" id="IPR000073">
    <property type="entry name" value="AB_hydrolase_1"/>
</dbReference>
<dbReference type="InterPro" id="IPR050266">
    <property type="entry name" value="AB_hydrolase_sf"/>
</dbReference>
<organism evidence="2 3">
    <name type="scientific">Nocardiopsis kunsanensis</name>
    <dbReference type="NCBI Taxonomy" id="141693"/>
    <lineage>
        <taxon>Bacteria</taxon>
        <taxon>Bacillati</taxon>
        <taxon>Actinomycetota</taxon>
        <taxon>Actinomycetes</taxon>
        <taxon>Streptosporangiales</taxon>
        <taxon>Nocardiopsidaceae</taxon>
        <taxon>Nocardiopsis</taxon>
    </lineage>
</organism>
<gene>
    <name evidence="2" type="ORF">GCM10007147_08960</name>
</gene>
<proteinExistence type="predicted"/>
<dbReference type="EMBL" id="BMXL01000003">
    <property type="protein sequence ID" value="GHD18598.1"/>
    <property type="molecule type" value="Genomic_DNA"/>
</dbReference>
<comment type="caution">
    <text evidence="2">The sequence shown here is derived from an EMBL/GenBank/DDBJ whole genome shotgun (WGS) entry which is preliminary data.</text>
</comment>